<evidence type="ECO:0000256" key="2">
    <source>
        <dbReference type="ARBA" id="ARBA00010869"/>
    </source>
</evidence>
<dbReference type="Gene3D" id="3.40.50.1100">
    <property type="match status" value="2"/>
</dbReference>
<accession>A0AA37TWN4</accession>
<evidence type="ECO:0000313" key="9">
    <source>
        <dbReference type="Proteomes" id="UP001157439"/>
    </source>
</evidence>
<dbReference type="SUPFAM" id="SSF53686">
    <property type="entry name" value="Tryptophan synthase beta subunit-like PLP-dependent enzymes"/>
    <property type="match status" value="1"/>
</dbReference>
<dbReference type="EC" id="4.3.1.17" evidence="3"/>
<dbReference type="GO" id="GO:0006567">
    <property type="term" value="P:L-threonine catabolic process"/>
    <property type="evidence" value="ECO:0007669"/>
    <property type="project" value="TreeGrafter"/>
</dbReference>
<dbReference type="GO" id="GO:0006565">
    <property type="term" value="P:L-serine catabolic process"/>
    <property type="evidence" value="ECO:0007669"/>
    <property type="project" value="TreeGrafter"/>
</dbReference>
<feature type="domain" description="Tryptophan synthase beta chain-like PALP" evidence="7">
    <location>
        <begin position="7"/>
        <end position="291"/>
    </location>
</feature>
<evidence type="ECO:0000259" key="7">
    <source>
        <dbReference type="Pfam" id="PF00291"/>
    </source>
</evidence>
<dbReference type="InterPro" id="IPR050147">
    <property type="entry name" value="Ser/Thr_Dehydratase"/>
</dbReference>
<dbReference type="EMBL" id="BSPO01000003">
    <property type="protein sequence ID" value="GLS84414.1"/>
    <property type="molecule type" value="Genomic_DNA"/>
</dbReference>
<dbReference type="InterPro" id="IPR036052">
    <property type="entry name" value="TrpB-like_PALP_sf"/>
</dbReference>
<evidence type="ECO:0000256" key="1">
    <source>
        <dbReference type="ARBA" id="ARBA00001933"/>
    </source>
</evidence>
<evidence type="ECO:0000256" key="4">
    <source>
        <dbReference type="ARBA" id="ARBA00022898"/>
    </source>
</evidence>
<dbReference type="PANTHER" id="PTHR48078:SF2">
    <property type="entry name" value="CATABOLIC L-SERINE_THREONINE DEHYDRATASE"/>
    <property type="match status" value="1"/>
</dbReference>
<reference evidence="8 9" key="1">
    <citation type="journal article" date="2014" name="Int. J. Syst. Evol. Microbiol.">
        <title>Complete genome sequence of Corynebacterium casei LMG S-19264T (=DSM 44701T), isolated from a smear-ripened cheese.</title>
        <authorList>
            <consortium name="US DOE Joint Genome Institute (JGI-PGF)"/>
            <person name="Walter F."/>
            <person name="Albersmeier A."/>
            <person name="Kalinowski J."/>
            <person name="Ruckert C."/>
        </authorList>
    </citation>
    <scope>NUCLEOTIDE SEQUENCE [LARGE SCALE GENOMIC DNA]</scope>
    <source>
        <strain evidence="8 9">NBRC 112785</strain>
    </source>
</reference>
<dbReference type="GO" id="GO:0009097">
    <property type="term" value="P:isoleucine biosynthetic process"/>
    <property type="evidence" value="ECO:0007669"/>
    <property type="project" value="TreeGrafter"/>
</dbReference>
<evidence type="ECO:0000313" key="8">
    <source>
        <dbReference type="EMBL" id="GLS84414.1"/>
    </source>
</evidence>
<dbReference type="Proteomes" id="UP001157439">
    <property type="component" value="Unassembled WGS sequence"/>
</dbReference>
<dbReference type="Pfam" id="PF00291">
    <property type="entry name" value="PALP"/>
    <property type="match status" value="1"/>
</dbReference>
<comment type="caution">
    <text evidence="8">The sequence shown here is derived from an EMBL/GenBank/DDBJ whole genome shotgun (WGS) entry which is preliminary data.</text>
</comment>
<dbReference type="PANTHER" id="PTHR48078">
    <property type="entry name" value="THREONINE DEHYDRATASE, MITOCHONDRIAL-RELATED"/>
    <property type="match status" value="1"/>
</dbReference>
<evidence type="ECO:0000256" key="3">
    <source>
        <dbReference type="ARBA" id="ARBA00012093"/>
    </source>
</evidence>
<name>A0AA37TWN4_9GAMM</name>
<sequence>MSQPLHVTTPLLFSSALSEQLGVQVWLKMEALQPSGSFKNRGVGYACQHYVDNGAEHLLASSGGNAGLAVAYAGRQLRVPVTVVVPKTTKPQAIKLIEQQQASVIIHGDNWDQAHRQALSLKTARCAYVHPFDDPLLWQGHASLIDEVIADGLTPEVVVLSVGGGGLLCGVAQGLLQHGLNRCSILAAETQGAASFCRAIEANQALTIDAIDTIATSLGAKQVSQQALAYSKQLPIRPVTVSDEAALRGCFDLLEMNRVVTEPACGASVAALVASAKTLPPESNVLLVVCGGVGANIEQLWRWRQQFTEK</sequence>
<comment type="similarity">
    <text evidence="2">Belongs to the serine/threonine dehydratase family.</text>
</comment>
<comment type="catalytic activity">
    <reaction evidence="6">
        <text>L-serine = pyruvate + NH4(+)</text>
        <dbReference type="Rhea" id="RHEA:19169"/>
        <dbReference type="ChEBI" id="CHEBI:15361"/>
        <dbReference type="ChEBI" id="CHEBI:28938"/>
        <dbReference type="ChEBI" id="CHEBI:33384"/>
        <dbReference type="EC" id="4.3.1.17"/>
    </reaction>
</comment>
<evidence type="ECO:0000256" key="5">
    <source>
        <dbReference type="ARBA" id="ARBA00023239"/>
    </source>
</evidence>
<keyword evidence="5" id="KW-0456">Lyase</keyword>
<protein>
    <recommendedName>
        <fullName evidence="3">L-serine ammonia-lyase</fullName>
        <ecNumber evidence="3">4.3.1.17</ecNumber>
    </recommendedName>
</protein>
<comment type="cofactor">
    <cofactor evidence="1">
        <name>pyridoxal 5'-phosphate</name>
        <dbReference type="ChEBI" id="CHEBI:597326"/>
    </cofactor>
</comment>
<dbReference type="GO" id="GO:0004794">
    <property type="term" value="F:threonine deaminase activity"/>
    <property type="evidence" value="ECO:0007669"/>
    <property type="project" value="TreeGrafter"/>
</dbReference>
<keyword evidence="9" id="KW-1185">Reference proteome</keyword>
<organism evidence="8 9">
    <name type="scientific">Paraferrimonas haliotis</name>
    <dbReference type="NCBI Taxonomy" id="2013866"/>
    <lineage>
        <taxon>Bacteria</taxon>
        <taxon>Pseudomonadati</taxon>
        <taxon>Pseudomonadota</taxon>
        <taxon>Gammaproteobacteria</taxon>
        <taxon>Alteromonadales</taxon>
        <taxon>Ferrimonadaceae</taxon>
        <taxon>Paraferrimonas</taxon>
    </lineage>
</organism>
<dbReference type="InterPro" id="IPR001926">
    <property type="entry name" value="TrpB-like_PALP"/>
</dbReference>
<dbReference type="AlphaFoldDB" id="A0AA37TWN4"/>
<evidence type="ECO:0000256" key="6">
    <source>
        <dbReference type="ARBA" id="ARBA00049406"/>
    </source>
</evidence>
<keyword evidence="4" id="KW-0663">Pyridoxal phosphate</keyword>
<dbReference type="GO" id="GO:0003941">
    <property type="term" value="F:L-serine ammonia-lyase activity"/>
    <property type="evidence" value="ECO:0007669"/>
    <property type="project" value="UniProtKB-EC"/>
</dbReference>
<dbReference type="RefSeq" id="WP_095500580.1">
    <property type="nucleotide sequence ID" value="NZ_BSPO01000003.1"/>
</dbReference>
<proteinExistence type="inferred from homology"/>
<gene>
    <name evidence="8" type="ORF">GCM10007894_23910</name>
</gene>